<organism evidence="2 3">
    <name type="scientific">Microbacterium terricola</name>
    <dbReference type="NCBI Taxonomy" id="344163"/>
    <lineage>
        <taxon>Bacteria</taxon>
        <taxon>Bacillati</taxon>
        <taxon>Actinomycetota</taxon>
        <taxon>Actinomycetes</taxon>
        <taxon>Micrococcales</taxon>
        <taxon>Microbacteriaceae</taxon>
        <taxon>Microbacterium</taxon>
    </lineage>
</organism>
<protein>
    <submittedName>
        <fullName evidence="2">Uncharacterized protein</fullName>
    </submittedName>
</protein>
<accession>A0ABM8DVB6</accession>
<dbReference type="RefSeq" id="WP_263796575.1">
    <property type="nucleotide sequence ID" value="NZ_AP027141.1"/>
</dbReference>
<keyword evidence="3" id="KW-1185">Reference proteome</keyword>
<evidence type="ECO:0000256" key="1">
    <source>
        <dbReference type="SAM" id="MobiDB-lite"/>
    </source>
</evidence>
<feature type="region of interest" description="Disordered" evidence="1">
    <location>
        <begin position="93"/>
        <end position="113"/>
    </location>
</feature>
<sequence length="113" mass="12018">MRSIFYAGAEFVTGDEIAAALIDCGRALAEAQLAANVEIPVLEADGSRSAATFLVGPSSQIAVKAYSRSLDELVDSAAVERMRLIVRRVRPTAAAPTTERLGEDGDTDWSFLS</sequence>
<dbReference type="EMBL" id="AP027141">
    <property type="protein sequence ID" value="BDV29614.1"/>
    <property type="molecule type" value="Genomic_DNA"/>
</dbReference>
<dbReference type="Proteomes" id="UP001317779">
    <property type="component" value="Chromosome"/>
</dbReference>
<evidence type="ECO:0000313" key="3">
    <source>
        <dbReference type="Proteomes" id="UP001317779"/>
    </source>
</evidence>
<name>A0ABM8DVB6_9MICO</name>
<evidence type="ECO:0000313" key="2">
    <source>
        <dbReference type="EMBL" id="BDV29614.1"/>
    </source>
</evidence>
<proteinExistence type="predicted"/>
<reference evidence="2 3" key="1">
    <citation type="submission" date="2022-12" db="EMBL/GenBank/DDBJ databases">
        <title>Microbacterium terricola strain KV-448 chromosome, complete genome.</title>
        <authorList>
            <person name="Oshima T."/>
            <person name="Moriya T."/>
            <person name="Bessho Y."/>
        </authorList>
    </citation>
    <scope>NUCLEOTIDE SEQUENCE [LARGE SCALE GENOMIC DNA]</scope>
    <source>
        <strain evidence="2 3">KV-448</strain>
    </source>
</reference>
<gene>
    <name evidence="2" type="ORF">Microterr_02740</name>
</gene>